<dbReference type="OrthoDB" id="5178125at2"/>
<dbReference type="EMBL" id="RBWV01000017">
    <property type="protein sequence ID" value="RKS68012.1"/>
    <property type="molecule type" value="Genomic_DNA"/>
</dbReference>
<evidence type="ECO:0000256" key="3">
    <source>
        <dbReference type="RuleBase" id="RU000363"/>
    </source>
</evidence>
<comment type="caution">
    <text evidence="4">The sequence shown here is derived from an EMBL/GenBank/DDBJ whole genome shotgun (WGS) entry which is preliminary data.</text>
</comment>
<accession>A0A420XJV9</accession>
<comment type="similarity">
    <text evidence="1 3">Belongs to the short-chain dehydrogenases/reductases (SDR) family.</text>
</comment>
<dbReference type="RefSeq" id="WP_121195149.1">
    <property type="nucleotide sequence ID" value="NZ_RBWV01000017.1"/>
</dbReference>
<dbReference type="Gene3D" id="3.40.50.720">
    <property type="entry name" value="NAD(P)-binding Rossmann-like Domain"/>
    <property type="match status" value="1"/>
</dbReference>
<dbReference type="InterPro" id="IPR002347">
    <property type="entry name" value="SDR_fam"/>
</dbReference>
<dbReference type="PRINTS" id="PR00081">
    <property type="entry name" value="GDHRDH"/>
</dbReference>
<dbReference type="InterPro" id="IPR036291">
    <property type="entry name" value="NAD(P)-bd_dom_sf"/>
</dbReference>
<dbReference type="SUPFAM" id="SSF51735">
    <property type="entry name" value="NAD(P)-binding Rossmann-fold domains"/>
    <property type="match status" value="1"/>
</dbReference>
<dbReference type="PRINTS" id="PR00080">
    <property type="entry name" value="SDRFAMILY"/>
</dbReference>
<dbReference type="InParanoid" id="A0A420XJV9"/>
<dbReference type="Proteomes" id="UP000281955">
    <property type="component" value="Unassembled WGS sequence"/>
</dbReference>
<keyword evidence="2" id="KW-0560">Oxidoreductase</keyword>
<evidence type="ECO:0000313" key="4">
    <source>
        <dbReference type="EMBL" id="RKS68012.1"/>
    </source>
</evidence>
<organism evidence="4 5">
    <name type="scientific">Motilibacter peucedani</name>
    <dbReference type="NCBI Taxonomy" id="598650"/>
    <lineage>
        <taxon>Bacteria</taxon>
        <taxon>Bacillati</taxon>
        <taxon>Actinomycetota</taxon>
        <taxon>Actinomycetes</taxon>
        <taxon>Motilibacterales</taxon>
        <taxon>Motilibacteraceae</taxon>
        <taxon>Motilibacter</taxon>
    </lineage>
</organism>
<dbReference type="GO" id="GO:0016491">
    <property type="term" value="F:oxidoreductase activity"/>
    <property type="evidence" value="ECO:0007669"/>
    <property type="project" value="UniProtKB-KW"/>
</dbReference>
<evidence type="ECO:0000256" key="2">
    <source>
        <dbReference type="ARBA" id="ARBA00023002"/>
    </source>
</evidence>
<name>A0A420XJV9_9ACTN</name>
<dbReference type="PANTHER" id="PTHR44196:SF1">
    <property type="entry name" value="DEHYDROGENASE_REDUCTASE SDR FAMILY MEMBER 7B"/>
    <property type="match status" value="1"/>
</dbReference>
<dbReference type="Pfam" id="PF00106">
    <property type="entry name" value="adh_short"/>
    <property type="match status" value="1"/>
</dbReference>
<dbReference type="PANTHER" id="PTHR44196">
    <property type="entry name" value="DEHYDROGENASE/REDUCTASE SDR FAMILY MEMBER 7B"/>
    <property type="match status" value="1"/>
</dbReference>
<dbReference type="InterPro" id="IPR020904">
    <property type="entry name" value="Sc_DH/Rdtase_CS"/>
</dbReference>
<dbReference type="PROSITE" id="PS00061">
    <property type="entry name" value="ADH_SHORT"/>
    <property type="match status" value="1"/>
</dbReference>
<keyword evidence="5" id="KW-1185">Reference proteome</keyword>
<sequence length="265" mass="27887">MGRSSPRTLDGRVVLVTGGSAGIGRAVAETLHARGATVAVCARGAERLRATAQALPGVQAVVADLTVEEDRTHLFDAVLAAHGRLDAVVLNAGQGWVGLVEDMPASAAERMVAVNLTATVQTSARALPHLLERGGDLVFVSSVLAWCQVPPFTVYAASKAGVAGYVRGLRREVTGRGVRVHTVNPMFVATEWLSDSGRASWGIPPRLVAAAVARCLTSRRSRTLSVPRVVGAARLGEVWPVDRALDVVVSARPSLLAWTARKLAR</sequence>
<dbReference type="GO" id="GO:0016020">
    <property type="term" value="C:membrane"/>
    <property type="evidence" value="ECO:0007669"/>
    <property type="project" value="TreeGrafter"/>
</dbReference>
<dbReference type="CDD" id="cd05233">
    <property type="entry name" value="SDR_c"/>
    <property type="match status" value="1"/>
</dbReference>
<dbReference type="AlphaFoldDB" id="A0A420XJV9"/>
<proteinExistence type="inferred from homology"/>
<reference evidence="4 5" key="1">
    <citation type="submission" date="2018-10" db="EMBL/GenBank/DDBJ databases">
        <title>Genomic Encyclopedia of Archaeal and Bacterial Type Strains, Phase II (KMG-II): from individual species to whole genera.</title>
        <authorList>
            <person name="Goeker M."/>
        </authorList>
    </citation>
    <scope>NUCLEOTIDE SEQUENCE [LARGE SCALE GENOMIC DNA]</scope>
    <source>
        <strain evidence="4 5">RP-AC37</strain>
    </source>
</reference>
<evidence type="ECO:0000256" key="1">
    <source>
        <dbReference type="ARBA" id="ARBA00006484"/>
    </source>
</evidence>
<evidence type="ECO:0000313" key="5">
    <source>
        <dbReference type="Proteomes" id="UP000281955"/>
    </source>
</evidence>
<gene>
    <name evidence="4" type="ORF">CLV35_3919</name>
</gene>
<protein>
    <submittedName>
        <fullName evidence="4">Short-subunit dehydrogenase</fullName>
    </submittedName>
</protein>